<sequence>MKRINILLVLFVYALVGSAQNETKTIELGEVEIKAAKVIHKPDGQIIYPTETQKNASHSGYSILQKLSLPNIRVDEVSQSLSAIDGRGSIQLRINGIIVGREEMLALSPGSISRIDFIDNPGVRYGEGIAYVINILTRRADSGYTVGIDLTQALTAKSGNDLIYGKWNAGNSELSLSYNFGYKDFKGNRTNETAHYRLTDGSVRTIGRNDIASRSRSFSNGLQLKYNLADSADYVFQASLNAGFSHVPDNYNRKQILEGNEEYLATQCERNRSSSPVLDLYFFKQLTSRQSLTLNAVGTYIATSLRSSYDEGAPYAYQVEGKTYSLMSEAVYENRLKPFTFTAGANYMQKYTKNKYTGDVNSVNPMHNRSVYAFAEIKGKLGPIRYVAGVGGSYLDYRQQAHDYQYWLFRPKASVAYNPVQAVQLKYDFQISEHVSRVAMISNTSIRNNSMEWTLGNPDIRPNREQAHTFQISYTHPRFQSFVQAYGKRCHQPNMATYIRTEDNRFVYTQLNQKEIDVLNLMLYANGWIVPDKLSIALSGTLFRCFNFGEDYTHCKTFYSGTANVQAYLGKLTLSAFMDSGFRFLEGETEGFNSSFVSLNASYRYKNLNLSLVWQQPFRNRYKQFQSDVYNRYVRKTTALHCRDLGNFVSLNIAWKFSQGRAYKDVRRNIEQKADKDTGILR</sequence>
<proteinExistence type="predicted"/>
<evidence type="ECO:0000313" key="3">
    <source>
        <dbReference type="Proteomes" id="UP000620874"/>
    </source>
</evidence>
<dbReference type="EMBL" id="JACSPP010000068">
    <property type="protein sequence ID" value="MBD8041772.1"/>
    <property type="molecule type" value="Genomic_DNA"/>
</dbReference>
<dbReference type="SUPFAM" id="SSF56935">
    <property type="entry name" value="Porins"/>
    <property type="match status" value="1"/>
</dbReference>
<keyword evidence="1" id="KW-0732">Signal</keyword>
<gene>
    <name evidence="2" type="ORF">H9625_15270</name>
</gene>
<feature type="chain" id="PRO_5046501254" evidence="1">
    <location>
        <begin position="22"/>
        <end position="682"/>
    </location>
</feature>
<comment type="caution">
    <text evidence="2">The sequence shown here is derived from an EMBL/GenBank/DDBJ whole genome shotgun (WGS) entry which is preliminary data.</text>
</comment>
<dbReference type="Proteomes" id="UP000620874">
    <property type="component" value="Unassembled WGS sequence"/>
</dbReference>
<protein>
    <submittedName>
        <fullName evidence="2">TonB-dependent receptor</fullName>
    </submittedName>
</protein>
<feature type="signal peptide" evidence="1">
    <location>
        <begin position="1"/>
        <end position="21"/>
    </location>
</feature>
<organism evidence="2 3">
    <name type="scientific">Phocaeicola intestinalis</name>
    <dbReference type="NCBI Taxonomy" id="2762212"/>
    <lineage>
        <taxon>Bacteria</taxon>
        <taxon>Pseudomonadati</taxon>
        <taxon>Bacteroidota</taxon>
        <taxon>Bacteroidia</taxon>
        <taxon>Bacteroidales</taxon>
        <taxon>Bacteroidaceae</taxon>
        <taxon>Phocaeicola</taxon>
    </lineage>
</organism>
<name>A0ABR8YCB3_9BACT</name>
<evidence type="ECO:0000256" key="1">
    <source>
        <dbReference type="SAM" id="SignalP"/>
    </source>
</evidence>
<accession>A0ABR8YCB3</accession>
<keyword evidence="2" id="KW-0675">Receptor</keyword>
<evidence type="ECO:0000313" key="2">
    <source>
        <dbReference type="EMBL" id="MBD8041772.1"/>
    </source>
</evidence>
<reference evidence="2 3" key="1">
    <citation type="submission" date="2020-08" db="EMBL/GenBank/DDBJ databases">
        <title>A Genomic Blueprint of the Chicken Gut Microbiome.</title>
        <authorList>
            <person name="Gilroy R."/>
            <person name="Ravi A."/>
            <person name="Getino M."/>
            <person name="Pursley I."/>
            <person name="Horton D.L."/>
            <person name="Alikhan N.-F."/>
            <person name="Baker D."/>
            <person name="Gharbi K."/>
            <person name="Hall N."/>
            <person name="Watson M."/>
            <person name="Adriaenssens E.M."/>
            <person name="Foster-Nyarko E."/>
            <person name="Jarju S."/>
            <person name="Secka A."/>
            <person name="Antonio M."/>
            <person name="Oren A."/>
            <person name="Chaudhuri R."/>
            <person name="La Ragione R.M."/>
            <person name="Hildebrand F."/>
            <person name="Pallen M.J."/>
        </authorList>
    </citation>
    <scope>NUCLEOTIDE SEQUENCE [LARGE SCALE GENOMIC DNA]</scope>
    <source>
        <strain evidence="2 3">Sa1CVN1</strain>
    </source>
</reference>
<keyword evidence="3" id="KW-1185">Reference proteome</keyword>